<keyword evidence="5" id="KW-0949">S-adenosyl-L-methionine</keyword>
<feature type="compositionally biased region" description="Basic and acidic residues" evidence="9">
    <location>
        <begin position="25"/>
        <end position="41"/>
    </location>
</feature>
<reference evidence="12" key="2">
    <citation type="submission" date="2013-12" db="EMBL/GenBank/DDBJ databases">
        <title>Evolution of pathogenesis and genome organization in the Tremellales.</title>
        <authorList>
            <person name="Cuomo C."/>
            <person name="Litvintseva A."/>
            <person name="Heitman J."/>
            <person name="Chen Y."/>
            <person name="Sun S."/>
            <person name="Springer D."/>
            <person name="Dromer F."/>
            <person name="Young S."/>
            <person name="Zeng Q."/>
            <person name="Chapman S."/>
            <person name="Gujja S."/>
            <person name="Saif S."/>
            <person name="Birren B."/>
        </authorList>
    </citation>
    <scope>NUCLEOTIDE SEQUENCE [LARGE SCALE GENOMIC DNA]</scope>
    <source>
        <strain evidence="12">BCC8398</strain>
    </source>
</reference>
<keyword evidence="12" id="KW-1185">Reference proteome</keyword>
<evidence type="ECO:0000256" key="2">
    <source>
        <dbReference type="ARBA" id="ARBA00020451"/>
    </source>
</evidence>
<dbReference type="Gene3D" id="3.40.1280.30">
    <property type="match status" value="1"/>
</dbReference>
<evidence type="ECO:0000256" key="8">
    <source>
        <dbReference type="ARBA" id="ARBA00048434"/>
    </source>
</evidence>
<reference evidence="11 12" key="1">
    <citation type="submission" date="2013-07" db="EMBL/GenBank/DDBJ databases">
        <title>The Genome Sequence of Cryptococcus heveanensis BCC8398.</title>
        <authorList>
            <consortium name="The Broad Institute Genome Sequencing Platform"/>
            <person name="Cuomo C."/>
            <person name="Litvintseva A."/>
            <person name="Chen Y."/>
            <person name="Heitman J."/>
            <person name="Sun S."/>
            <person name="Springer D."/>
            <person name="Dromer F."/>
            <person name="Young S.K."/>
            <person name="Zeng Q."/>
            <person name="Gargeya S."/>
            <person name="Fitzgerald M."/>
            <person name="Abouelleil A."/>
            <person name="Alvarado L."/>
            <person name="Berlin A.M."/>
            <person name="Chapman S.B."/>
            <person name="Dewar J."/>
            <person name="Goldberg J."/>
            <person name="Griggs A."/>
            <person name="Gujja S."/>
            <person name="Hansen M."/>
            <person name="Howarth C."/>
            <person name="Imamovic A."/>
            <person name="Larimer J."/>
            <person name="McCowan C."/>
            <person name="Murphy C."/>
            <person name="Pearson M."/>
            <person name="Priest M."/>
            <person name="Roberts A."/>
            <person name="Saif S."/>
            <person name="Shea T."/>
            <person name="Sykes S."/>
            <person name="Wortman J."/>
            <person name="Nusbaum C."/>
            <person name="Birren B."/>
        </authorList>
    </citation>
    <scope>NUCLEOTIDE SEQUENCE [LARGE SCALE GENOMIC DNA]</scope>
    <source>
        <strain evidence="11 12">BCC8398</strain>
    </source>
</reference>
<feature type="compositionally biased region" description="Acidic residues" evidence="9">
    <location>
        <begin position="393"/>
        <end position="404"/>
    </location>
</feature>
<evidence type="ECO:0000256" key="1">
    <source>
        <dbReference type="ARBA" id="ARBA00012797"/>
    </source>
</evidence>
<sequence length="404" mass="44583">MSDQADSIRPEGMSKSAMKRAARQARLEALKPIKRAAEKERRKARAAQLAEGYANGTLSEADREIFERRKQTEKERRVAKRKIEHGEQGSDWRGGIVVDLGFDELMNEQEISSMSSQLGYVYSSNRTSKRPINTVIHTSFSPTVSPRLWERMNASNWHKWSRSYWWAEGLDHLNNALTLTSASGFPAASQGADASAALSSSAAATTSLPAEASAVSDSAAGASKADESLVAHLSGDRLPLGLEKGRHRLVYLSADAEEELTTLSEDDVYIIGGIVDRNRYKNLCQDKAEKLGIRTARLPIGSFIANLPTRKVLTVNQVFDILVQYIALEDWKAAFEAVIPQRKYHESKKAKRAHTKSGGDEEDNASQDDDEANEAVAEEGTIEQEHGSQGDEGLMEDEEAMMNQ</sequence>
<dbReference type="PROSITE" id="PS51675">
    <property type="entry name" value="SAM_MT_TRM10"/>
    <property type="match status" value="1"/>
</dbReference>
<dbReference type="PANTHER" id="PTHR13563:SF13">
    <property type="entry name" value="TRNA METHYLTRANSFERASE 10 HOMOLOG A"/>
    <property type="match status" value="1"/>
</dbReference>
<accession>A0A1B9GPF8</accession>
<dbReference type="GO" id="GO:0000049">
    <property type="term" value="F:tRNA binding"/>
    <property type="evidence" value="ECO:0007669"/>
    <property type="project" value="TreeGrafter"/>
</dbReference>
<feature type="domain" description="SAM-dependent MTase TRM10-type" evidence="10">
    <location>
        <begin position="74"/>
        <end position="346"/>
    </location>
</feature>
<dbReference type="GO" id="GO:0002939">
    <property type="term" value="P:tRNA N1-guanine methylation"/>
    <property type="evidence" value="ECO:0007669"/>
    <property type="project" value="TreeGrafter"/>
</dbReference>
<evidence type="ECO:0000256" key="3">
    <source>
        <dbReference type="ARBA" id="ARBA00022603"/>
    </source>
</evidence>
<name>A0A1B9GPF8_9TREE</name>
<keyword evidence="4 11" id="KW-0808">Transferase</keyword>
<comment type="catalytic activity">
    <reaction evidence="8">
        <text>guanosine(9) in tRNA + S-adenosyl-L-methionine = N(1)-methylguanosine(9) in tRNA + S-adenosyl-L-homocysteine + H(+)</text>
        <dbReference type="Rhea" id="RHEA:43156"/>
        <dbReference type="Rhea" id="RHEA-COMP:10367"/>
        <dbReference type="Rhea" id="RHEA-COMP:10368"/>
        <dbReference type="ChEBI" id="CHEBI:15378"/>
        <dbReference type="ChEBI" id="CHEBI:57856"/>
        <dbReference type="ChEBI" id="CHEBI:59789"/>
        <dbReference type="ChEBI" id="CHEBI:73542"/>
        <dbReference type="ChEBI" id="CHEBI:74269"/>
        <dbReference type="EC" id="2.1.1.221"/>
    </reaction>
</comment>
<evidence type="ECO:0000313" key="12">
    <source>
        <dbReference type="Proteomes" id="UP000092666"/>
    </source>
</evidence>
<dbReference type="PANTHER" id="PTHR13563">
    <property type="entry name" value="TRNA (GUANINE-9-) METHYLTRANSFERASE"/>
    <property type="match status" value="1"/>
</dbReference>
<dbReference type="InterPro" id="IPR007356">
    <property type="entry name" value="tRNA_m1G_MeTrfase_euk"/>
</dbReference>
<dbReference type="GO" id="GO:0005634">
    <property type="term" value="C:nucleus"/>
    <property type="evidence" value="ECO:0007669"/>
    <property type="project" value="TreeGrafter"/>
</dbReference>
<keyword evidence="3 11" id="KW-0489">Methyltransferase</keyword>
<dbReference type="CDD" id="cd18089">
    <property type="entry name" value="SPOUT_Trm10-like"/>
    <property type="match status" value="1"/>
</dbReference>
<dbReference type="EC" id="2.1.1.221" evidence="1"/>
<evidence type="ECO:0000313" key="11">
    <source>
        <dbReference type="EMBL" id="OCF32896.1"/>
    </source>
</evidence>
<feature type="compositionally biased region" description="Acidic residues" evidence="9">
    <location>
        <begin position="360"/>
        <end position="382"/>
    </location>
</feature>
<dbReference type="STRING" id="1296120.A0A1B9GPF8"/>
<dbReference type="AlphaFoldDB" id="A0A1B9GPF8"/>
<evidence type="ECO:0000256" key="6">
    <source>
        <dbReference type="ARBA" id="ARBA00031792"/>
    </source>
</evidence>
<gene>
    <name evidence="11" type="ORF">I316_05533</name>
</gene>
<dbReference type="InterPro" id="IPR038459">
    <property type="entry name" value="MT_TRM10-typ_sf"/>
</dbReference>
<organism evidence="11 12">
    <name type="scientific">Kwoniella heveanensis BCC8398</name>
    <dbReference type="NCBI Taxonomy" id="1296120"/>
    <lineage>
        <taxon>Eukaryota</taxon>
        <taxon>Fungi</taxon>
        <taxon>Dikarya</taxon>
        <taxon>Basidiomycota</taxon>
        <taxon>Agaricomycotina</taxon>
        <taxon>Tremellomycetes</taxon>
        <taxon>Tremellales</taxon>
        <taxon>Cryptococcaceae</taxon>
        <taxon>Kwoniella</taxon>
    </lineage>
</organism>
<dbReference type="EMBL" id="KV700128">
    <property type="protein sequence ID" value="OCF32896.1"/>
    <property type="molecule type" value="Genomic_DNA"/>
</dbReference>
<evidence type="ECO:0000256" key="9">
    <source>
        <dbReference type="SAM" id="MobiDB-lite"/>
    </source>
</evidence>
<feature type="region of interest" description="Disordered" evidence="9">
    <location>
        <begin position="1"/>
        <end position="49"/>
    </location>
</feature>
<evidence type="ECO:0000256" key="4">
    <source>
        <dbReference type="ARBA" id="ARBA00022679"/>
    </source>
</evidence>
<dbReference type="GO" id="GO:0052905">
    <property type="term" value="F:tRNA (guanosine(9)-N1)-methyltransferase activity"/>
    <property type="evidence" value="ECO:0007669"/>
    <property type="project" value="UniProtKB-EC"/>
</dbReference>
<dbReference type="Proteomes" id="UP000092666">
    <property type="component" value="Unassembled WGS sequence"/>
</dbReference>
<evidence type="ECO:0000256" key="5">
    <source>
        <dbReference type="ARBA" id="ARBA00022691"/>
    </source>
</evidence>
<proteinExistence type="predicted"/>
<feature type="region of interest" description="Disordered" evidence="9">
    <location>
        <begin position="346"/>
        <end position="404"/>
    </location>
</feature>
<evidence type="ECO:0000256" key="7">
    <source>
        <dbReference type="ARBA" id="ARBA00032166"/>
    </source>
</evidence>
<feature type="compositionally biased region" description="Basic residues" evidence="9">
    <location>
        <begin position="346"/>
        <end position="355"/>
    </location>
</feature>
<evidence type="ECO:0000259" key="10">
    <source>
        <dbReference type="PROSITE" id="PS51675"/>
    </source>
</evidence>
<dbReference type="InterPro" id="IPR028564">
    <property type="entry name" value="MT_TRM10-typ"/>
</dbReference>
<protein>
    <recommendedName>
        <fullName evidence="2">tRNA (guanine(9)-N1)-methyltransferase</fullName>
        <ecNumber evidence="1">2.1.1.221</ecNumber>
    </recommendedName>
    <alternativeName>
        <fullName evidence="7">tRNA methyltransferase 10</fullName>
    </alternativeName>
    <alternativeName>
        <fullName evidence="6">tRNA(m1G9)-methyltransferase</fullName>
    </alternativeName>
</protein>
<dbReference type="OrthoDB" id="278300at2759"/>